<dbReference type="RefSeq" id="WP_230753845.1">
    <property type="nucleotide sequence ID" value="NZ_JAINWA010000001.1"/>
</dbReference>
<protein>
    <submittedName>
        <fullName evidence="1">Glycoside hydrolase</fullName>
    </submittedName>
</protein>
<dbReference type="AlphaFoldDB" id="A0AAE3JIA6"/>
<evidence type="ECO:0000313" key="1">
    <source>
        <dbReference type="EMBL" id="MCD1654043.1"/>
    </source>
</evidence>
<keyword evidence="1" id="KW-0378">Hydrolase</keyword>
<dbReference type="GO" id="GO:0016787">
    <property type="term" value="F:hydrolase activity"/>
    <property type="evidence" value="ECO:0007669"/>
    <property type="project" value="UniProtKB-KW"/>
</dbReference>
<keyword evidence="2" id="KW-1185">Reference proteome</keyword>
<dbReference type="Gene3D" id="3.20.20.80">
    <property type="entry name" value="Glycosidases"/>
    <property type="match status" value="1"/>
</dbReference>
<dbReference type="Proteomes" id="UP001198163">
    <property type="component" value="Unassembled WGS sequence"/>
</dbReference>
<accession>A0AAE3JIA6</accession>
<comment type="caution">
    <text evidence="1">The sequence shown here is derived from an EMBL/GenBank/DDBJ whole genome shotgun (WGS) entry which is preliminary data.</text>
</comment>
<evidence type="ECO:0000313" key="2">
    <source>
        <dbReference type="Proteomes" id="UP001198163"/>
    </source>
</evidence>
<name>A0AAE3JIA6_9SPIR</name>
<proteinExistence type="predicted"/>
<dbReference type="EMBL" id="JAINWA010000001">
    <property type="protein sequence ID" value="MCD1654043.1"/>
    <property type="molecule type" value="Genomic_DNA"/>
</dbReference>
<organism evidence="1 2">
    <name type="scientific">Teretinema zuelzerae</name>
    <dbReference type="NCBI Taxonomy" id="156"/>
    <lineage>
        <taxon>Bacteria</taxon>
        <taxon>Pseudomonadati</taxon>
        <taxon>Spirochaetota</taxon>
        <taxon>Spirochaetia</taxon>
        <taxon>Spirochaetales</taxon>
        <taxon>Treponemataceae</taxon>
        <taxon>Teretinema</taxon>
    </lineage>
</organism>
<gene>
    <name evidence="1" type="ORF">K7J14_04935</name>
</gene>
<sequence>MYAIKVYAIPENPVQAAHSWKKTGFDWVMVGPDCVPPGRADGNEAQPGKDAFLHFIAAIKNAGLLWSAIEPVFLAMEGDADADLARTMEGAPAVDDWVRFVCPTRDGPRRRFFERFERRLSWFPDGISFDFARFFGFWEMIGPERETGGGRSPRAGSLSALDRIKATCGCPSCKADQDDFFDSFGKSGASVSRDPGLWRTEKVRSRLASAAEFARRRCPNIRIGLHTVPWTADEYGGAVASLLGQEIETLSSLVDYLTPMAYHHMTGREPDWIARVVHDQRERSGGLVPVVPCIQASPCYTERSLAADEFHASVMNALESPSGGLAVYSHETLFRQPEKIEIVASCLAGRTEP</sequence>
<reference evidence="1" key="1">
    <citation type="submission" date="2021-08" db="EMBL/GenBank/DDBJ databases">
        <title>Comparative analyses of Brucepasteria parasyntrophica and Teretinema zuelzerae.</title>
        <authorList>
            <person name="Song Y."/>
            <person name="Brune A."/>
        </authorList>
    </citation>
    <scope>NUCLEOTIDE SEQUENCE</scope>
    <source>
        <strain evidence="1">DSM 1903</strain>
    </source>
</reference>